<evidence type="ECO:0000313" key="2">
    <source>
        <dbReference type="Proteomes" id="UP000245474"/>
    </source>
</evidence>
<dbReference type="AlphaFoldDB" id="A0A2U2MY63"/>
<dbReference type="RefSeq" id="WP_109679631.1">
    <property type="nucleotide sequence ID" value="NZ_CP086615.1"/>
</dbReference>
<evidence type="ECO:0000313" key="1">
    <source>
        <dbReference type="EMBL" id="PWG61758.1"/>
    </source>
</evidence>
<reference evidence="1 2" key="1">
    <citation type="submission" date="2018-05" db="EMBL/GenBank/DDBJ databases">
        <title>Spiribacter halobius sp. nov., a moderately halophilic bacterium isolated from marine solar saltern.</title>
        <authorList>
            <person name="Zheng W.-S."/>
            <person name="Lu D.-C."/>
            <person name="Du Z.-J."/>
        </authorList>
    </citation>
    <scope>NUCLEOTIDE SEQUENCE [LARGE SCALE GENOMIC DNA]</scope>
    <source>
        <strain evidence="1 2">E85</strain>
    </source>
</reference>
<name>A0A2U2MY63_9GAMM</name>
<proteinExistence type="predicted"/>
<keyword evidence="2" id="KW-1185">Reference proteome</keyword>
<dbReference type="Proteomes" id="UP000245474">
    <property type="component" value="Unassembled WGS sequence"/>
</dbReference>
<organism evidence="1 2">
    <name type="scientific">Sediminicurvatus halobius</name>
    <dbReference type="NCBI Taxonomy" id="2182432"/>
    <lineage>
        <taxon>Bacteria</taxon>
        <taxon>Pseudomonadati</taxon>
        <taxon>Pseudomonadota</taxon>
        <taxon>Gammaproteobacteria</taxon>
        <taxon>Chromatiales</taxon>
        <taxon>Ectothiorhodospiraceae</taxon>
        <taxon>Sediminicurvatus</taxon>
    </lineage>
</organism>
<sequence>MPLPSTYRYTAYNASGASSDITVEEQAWKFDSNGALSYGTWTTRMNAVTTADGTLGTGATVDNSTAKNIGANLLVSATGTGTAGVITVFLEFSDDGGTTWPDAQEGIPIGSLDAGDSNVAMTA</sequence>
<accession>A0A2U2MY63</accession>
<gene>
    <name evidence="1" type="ORF">DEM34_14935</name>
</gene>
<dbReference type="EMBL" id="QFFI01000027">
    <property type="protein sequence ID" value="PWG61758.1"/>
    <property type="molecule type" value="Genomic_DNA"/>
</dbReference>
<comment type="caution">
    <text evidence="1">The sequence shown here is derived from an EMBL/GenBank/DDBJ whole genome shotgun (WGS) entry which is preliminary data.</text>
</comment>
<protein>
    <submittedName>
        <fullName evidence="1">Uncharacterized protein</fullName>
    </submittedName>
</protein>